<accession>A0ABS4R3M0</accession>
<evidence type="ECO:0000313" key="2">
    <source>
        <dbReference type="Proteomes" id="UP000730739"/>
    </source>
</evidence>
<proteinExistence type="predicted"/>
<comment type="caution">
    <text evidence="1">The sequence shown here is derived from an EMBL/GenBank/DDBJ whole genome shotgun (WGS) entry which is preliminary data.</text>
</comment>
<evidence type="ECO:0000313" key="1">
    <source>
        <dbReference type="EMBL" id="MBP2236477.1"/>
    </source>
</evidence>
<reference evidence="1 2" key="1">
    <citation type="submission" date="2021-03" db="EMBL/GenBank/DDBJ databases">
        <title>Genomic Encyclopedia of Type Strains, Phase IV (KMG-IV): sequencing the most valuable type-strain genomes for metagenomic binning, comparative biology and taxonomic classification.</title>
        <authorList>
            <person name="Goeker M."/>
        </authorList>
    </citation>
    <scope>NUCLEOTIDE SEQUENCE [LARGE SCALE GENOMIC DNA]</scope>
    <source>
        <strain evidence="1 2">DSM 13372</strain>
    </source>
</reference>
<organism evidence="1 2">
    <name type="scientific">Sinorhizobium kostiense</name>
    <dbReference type="NCBI Taxonomy" id="76747"/>
    <lineage>
        <taxon>Bacteria</taxon>
        <taxon>Pseudomonadati</taxon>
        <taxon>Pseudomonadota</taxon>
        <taxon>Alphaproteobacteria</taxon>
        <taxon>Hyphomicrobiales</taxon>
        <taxon>Rhizobiaceae</taxon>
        <taxon>Sinorhizobium/Ensifer group</taxon>
        <taxon>Sinorhizobium</taxon>
    </lineage>
</organism>
<sequence length="78" mass="8374">MSHTAVFTPDNQNRSQEAEITGQMDVAVLEILERGRSEILQITNYLEALYARVLAETAGATALLVIAGETSSNPLQAA</sequence>
<dbReference type="Proteomes" id="UP000730739">
    <property type="component" value="Unassembled WGS sequence"/>
</dbReference>
<dbReference type="EMBL" id="JAGILA010000003">
    <property type="protein sequence ID" value="MBP2236477.1"/>
    <property type="molecule type" value="Genomic_DNA"/>
</dbReference>
<dbReference type="RefSeq" id="WP_028002790.1">
    <property type="nucleotide sequence ID" value="NZ_JAGILA010000003.1"/>
</dbReference>
<name>A0ABS4R3M0_9HYPH</name>
<protein>
    <submittedName>
        <fullName evidence="1">Uncharacterized protein</fullName>
    </submittedName>
</protein>
<gene>
    <name evidence="1" type="ORF">J2Z31_002991</name>
</gene>
<keyword evidence="2" id="KW-1185">Reference proteome</keyword>